<feature type="domain" description="MARVEL" evidence="7">
    <location>
        <begin position="1"/>
        <end position="140"/>
    </location>
</feature>
<sequence>MSSSSDYAEAILSAICLTLVLDYGLPYSSTMGESFTVFLLTTCACLLVVSLLLFCYIISANSFNLIRSSVLETVFNTLACVLYLTSSSYLSWSVYIWLLPGYRITPHYTVYPAMSAAYILGFVLGVVHGLDAWTSYRHLK</sequence>
<protein>
    <recommendedName>
        <fullName evidence="7">MARVEL domain-containing protein</fullName>
    </recommendedName>
</protein>
<keyword evidence="9" id="KW-1185">Reference proteome</keyword>
<dbReference type="OrthoDB" id="10044855at2759"/>
<dbReference type="PROSITE" id="PS51225">
    <property type="entry name" value="MARVEL"/>
    <property type="match status" value="1"/>
</dbReference>
<evidence type="ECO:0000313" key="9">
    <source>
        <dbReference type="Proteomes" id="UP000324222"/>
    </source>
</evidence>
<feature type="transmembrane region" description="Helical" evidence="6">
    <location>
        <begin position="37"/>
        <end position="58"/>
    </location>
</feature>
<comment type="caution">
    <text evidence="8">The sequence shown here is derived from an EMBL/GenBank/DDBJ whole genome shotgun (WGS) entry which is preliminary data.</text>
</comment>
<dbReference type="GO" id="GO:0016020">
    <property type="term" value="C:membrane"/>
    <property type="evidence" value="ECO:0007669"/>
    <property type="project" value="UniProtKB-SubCell"/>
</dbReference>
<keyword evidence="2 5" id="KW-0812">Transmembrane</keyword>
<proteinExistence type="predicted"/>
<feature type="transmembrane region" description="Helical" evidence="6">
    <location>
        <begin position="7"/>
        <end position="25"/>
    </location>
</feature>
<evidence type="ECO:0000256" key="3">
    <source>
        <dbReference type="ARBA" id="ARBA00022989"/>
    </source>
</evidence>
<comment type="subcellular location">
    <subcellularLocation>
        <location evidence="1">Membrane</location>
        <topology evidence="1">Multi-pass membrane protein</topology>
    </subcellularLocation>
</comment>
<evidence type="ECO:0000256" key="6">
    <source>
        <dbReference type="SAM" id="Phobius"/>
    </source>
</evidence>
<keyword evidence="3 6" id="KW-1133">Transmembrane helix</keyword>
<dbReference type="EMBL" id="VSRR010000489">
    <property type="protein sequence ID" value="MPC16236.1"/>
    <property type="molecule type" value="Genomic_DNA"/>
</dbReference>
<gene>
    <name evidence="8" type="ORF">E2C01_009056</name>
</gene>
<reference evidence="8 9" key="1">
    <citation type="submission" date="2019-05" db="EMBL/GenBank/DDBJ databases">
        <title>Another draft genome of Portunus trituberculatus and its Hox gene families provides insights of decapod evolution.</title>
        <authorList>
            <person name="Jeong J.-H."/>
            <person name="Song I."/>
            <person name="Kim S."/>
            <person name="Choi T."/>
            <person name="Kim D."/>
            <person name="Ryu S."/>
            <person name="Kim W."/>
        </authorList>
    </citation>
    <scope>NUCLEOTIDE SEQUENCE [LARGE SCALE GENOMIC DNA]</scope>
    <source>
        <tissue evidence="8">Muscle</tissue>
    </source>
</reference>
<feature type="transmembrane region" description="Helical" evidence="6">
    <location>
        <begin position="110"/>
        <end position="130"/>
    </location>
</feature>
<evidence type="ECO:0000259" key="7">
    <source>
        <dbReference type="PROSITE" id="PS51225"/>
    </source>
</evidence>
<evidence type="ECO:0000256" key="4">
    <source>
        <dbReference type="ARBA" id="ARBA00023136"/>
    </source>
</evidence>
<evidence type="ECO:0000256" key="5">
    <source>
        <dbReference type="PROSITE-ProRule" id="PRU00581"/>
    </source>
</evidence>
<keyword evidence="4 5" id="KW-0472">Membrane</keyword>
<feature type="transmembrane region" description="Helical" evidence="6">
    <location>
        <begin position="70"/>
        <end position="98"/>
    </location>
</feature>
<dbReference type="Proteomes" id="UP000324222">
    <property type="component" value="Unassembled WGS sequence"/>
</dbReference>
<evidence type="ECO:0000313" key="8">
    <source>
        <dbReference type="EMBL" id="MPC16236.1"/>
    </source>
</evidence>
<evidence type="ECO:0000256" key="1">
    <source>
        <dbReference type="ARBA" id="ARBA00004141"/>
    </source>
</evidence>
<organism evidence="8 9">
    <name type="scientific">Portunus trituberculatus</name>
    <name type="common">Swimming crab</name>
    <name type="synonym">Neptunus trituberculatus</name>
    <dbReference type="NCBI Taxonomy" id="210409"/>
    <lineage>
        <taxon>Eukaryota</taxon>
        <taxon>Metazoa</taxon>
        <taxon>Ecdysozoa</taxon>
        <taxon>Arthropoda</taxon>
        <taxon>Crustacea</taxon>
        <taxon>Multicrustacea</taxon>
        <taxon>Malacostraca</taxon>
        <taxon>Eumalacostraca</taxon>
        <taxon>Eucarida</taxon>
        <taxon>Decapoda</taxon>
        <taxon>Pleocyemata</taxon>
        <taxon>Brachyura</taxon>
        <taxon>Eubrachyura</taxon>
        <taxon>Portunoidea</taxon>
        <taxon>Portunidae</taxon>
        <taxon>Portuninae</taxon>
        <taxon>Portunus</taxon>
    </lineage>
</organism>
<dbReference type="InterPro" id="IPR008253">
    <property type="entry name" value="Marvel"/>
</dbReference>
<name>A0A5B7D596_PORTR</name>
<accession>A0A5B7D596</accession>
<dbReference type="AlphaFoldDB" id="A0A5B7D596"/>
<evidence type="ECO:0000256" key="2">
    <source>
        <dbReference type="ARBA" id="ARBA00022692"/>
    </source>
</evidence>